<gene>
    <name evidence="2" type="ORF">GCM10011510_08110</name>
</gene>
<dbReference type="EMBL" id="BMJN01000009">
    <property type="protein sequence ID" value="GGE29182.1"/>
    <property type="molecule type" value="Genomic_DNA"/>
</dbReference>
<feature type="coiled-coil region" evidence="1">
    <location>
        <begin position="184"/>
        <end position="236"/>
    </location>
</feature>
<dbReference type="InterPro" id="IPR027267">
    <property type="entry name" value="AH/BAR_dom_sf"/>
</dbReference>
<reference evidence="2" key="1">
    <citation type="journal article" date="2014" name="Int. J. Syst. Evol. Microbiol.">
        <title>Complete genome sequence of Corynebacterium casei LMG S-19264T (=DSM 44701T), isolated from a smear-ripened cheese.</title>
        <authorList>
            <consortium name="US DOE Joint Genome Institute (JGI-PGF)"/>
            <person name="Walter F."/>
            <person name="Albersmeier A."/>
            <person name="Kalinowski J."/>
            <person name="Ruckert C."/>
        </authorList>
    </citation>
    <scope>NUCLEOTIDE SEQUENCE</scope>
    <source>
        <strain evidence="2">CGMCC 1.15533</strain>
    </source>
</reference>
<reference evidence="2" key="2">
    <citation type="submission" date="2020-09" db="EMBL/GenBank/DDBJ databases">
        <authorList>
            <person name="Sun Q."/>
            <person name="Zhou Y."/>
        </authorList>
    </citation>
    <scope>NUCLEOTIDE SEQUENCE</scope>
    <source>
        <strain evidence="2">CGMCC 1.15533</strain>
    </source>
</reference>
<evidence type="ECO:0000256" key="1">
    <source>
        <dbReference type="SAM" id="Coils"/>
    </source>
</evidence>
<organism evidence="2 3">
    <name type="scientific">Streptococcus himalayensis</name>
    <dbReference type="NCBI Taxonomy" id="1888195"/>
    <lineage>
        <taxon>Bacteria</taxon>
        <taxon>Bacillati</taxon>
        <taxon>Bacillota</taxon>
        <taxon>Bacilli</taxon>
        <taxon>Lactobacillales</taxon>
        <taxon>Streptococcaceae</taxon>
        <taxon>Streptococcus</taxon>
    </lineage>
</organism>
<protein>
    <submittedName>
        <fullName evidence="2">Uncharacterized protein</fullName>
    </submittedName>
</protein>
<dbReference type="AlphaFoldDB" id="A0A917EEA8"/>
<evidence type="ECO:0000313" key="3">
    <source>
        <dbReference type="Proteomes" id="UP000660801"/>
    </source>
</evidence>
<dbReference type="Proteomes" id="UP000660801">
    <property type="component" value="Unassembled WGS sequence"/>
</dbReference>
<comment type="caution">
    <text evidence="2">The sequence shown here is derived from an EMBL/GenBank/DDBJ whole genome shotgun (WGS) entry which is preliminary data.</text>
</comment>
<keyword evidence="3" id="KW-1185">Reference proteome</keyword>
<name>A0A917EEA8_9STRE</name>
<sequence length="308" mass="35841">MWAYLFYQDVQLFHHPEQRFSAEIVALEEKIELTNQGKRLFYKTNPQLEPAEVFYQSAPKQRERMLVWGYYLSGLDEIHILANQKPELSGIEEVTAAHELLHAVWARLSDEEKERLGKELRMVYEQVKTASLEERMALYEEEEPGQFENELHSILGTEYGELSPPLEEHYALYFRNRPALVAFRQQYGATFEAMEQQIQQLQLDIQQLKADIDTAQASYETKKEELDAAIAQFNQRAASGGFTSQTEFQAERSYLFSQQEIVEAEGNTINQWIEDYNAKVSALNTLSQKNQEFYQSIREPEKILSSDS</sequence>
<dbReference type="SUPFAM" id="SSF56954">
    <property type="entry name" value="Outer membrane efflux proteins (OEP)"/>
    <property type="match status" value="1"/>
</dbReference>
<keyword evidence="1" id="KW-0175">Coiled coil</keyword>
<dbReference type="Gene3D" id="1.20.1270.60">
    <property type="entry name" value="Arfaptin homology (AH) domain/BAR domain"/>
    <property type="match status" value="1"/>
</dbReference>
<evidence type="ECO:0000313" key="2">
    <source>
        <dbReference type="EMBL" id="GGE29182.1"/>
    </source>
</evidence>
<proteinExistence type="predicted"/>
<accession>A0A917EEA8</accession>